<dbReference type="AlphaFoldDB" id="A0AAW8JCF0"/>
<proteinExistence type="predicted"/>
<protein>
    <submittedName>
        <fullName evidence="1">Uncharacterized protein</fullName>
    </submittedName>
</protein>
<evidence type="ECO:0000313" key="2">
    <source>
        <dbReference type="Proteomes" id="UP001243195"/>
    </source>
</evidence>
<accession>A0AAW8JCF0</accession>
<gene>
    <name evidence="1" type="ORF">RFH51_02635</name>
</gene>
<dbReference type="Proteomes" id="UP001243195">
    <property type="component" value="Unassembled WGS sequence"/>
</dbReference>
<evidence type="ECO:0000313" key="1">
    <source>
        <dbReference type="EMBL" id="MDQ9070357.1"/>
    </source>
</evidence>
<sequence length="131" mass="14631">MSAEQDQLIKTQEIHLVDEKGQTRMVLSTAKGIPSFQLLDPSGNINLDLKLDEQGFPAIVLNNPNQQYPSTKLEVDAKGTHLKFDHANGASNYLFLNNEGTSGLVMLDRDSERRFNILVDENGELTMTKDQ</sequence>
<comment type="caution">
    <text evidence="1">The sequence shown here is derived from an EMBL/GenBank/DDBJ whole genome shotgun (WGS) entry which is preliminary data.</text>
</comment>
<name>A0AAW8JCF0_9GAMM</name>
<dbReference type="RefSeq" id="WP_308956227.1">
    <property type="nucleotide sequence ID" value="NZ_JASVDU010000020.1"/>
</dbReference>
<reference evidence="1" key="1">
    <citation type="submission" date="2023-08" db="EMBL/GenBank/DDBJ databases">
        <title>Emergence of clinically-relevant ST2 carbapenem-resistant Acinetobacter baumannii strains in hospital sewages in Zhejiang, East of China.</title>
        <authorList>
            <person name="Kaichao C."/>
            <person name="Zhang R."/>
        </authorList>
    </citation>
    <scope>NUCLEOTIDE SEQUENCE</scope>
    <source>
        <strain evidence="1">M-SY-60</strain>
    </source>
</reference>
<dbReference type="EMBL" id="JAVIDA010000002">
    <property type="protein sequence ID" value="MDQ9070357.1"/>
    <property type="molecule type" value="Genomic_DNA"/>
</dbReference>
<organism evidence="1 2">
    <name type="scientific">Acinetobacter gerneri</name>
    <dbReference type="NCBI Taxonomy" id="202952"/>
    <lineage>
        <taxon>Bacteria</taxon>
        <taxon>Pseudomonadati</taxon>
        <taxon>Pseudomonadota</taxon>
        <taxon>Gammaproteobacteria</taxon>
        <taxon>Moraxellales</taxon>
        <taxon>Moraxellaceae</taxon>
        <taxon>Acinetobacter</taxon>
    </lineage>
</organism>